<evidence type="ECO:0000313" key="3">
    <source>
        <dbReference type="EMBL" id="ODO61380.1"/>
    </source>
</evidence>
<dbReference type="GO" id="GO:0003676">
    <property type="term" value="F:nucleic acid binding"/>
    <property type="evidence" value="ECO:0007669"/>
    <property type="project" value="InterPro"/>
</dbReference>
<comment type="caution">
    <text evidence="3">The sequence shown here is derived from an EMBL/GenBank/DDBJ whole genome shotgun (WGS) entry which is preliminary data.</text>
</comment>
<evidence type="ECO:0000313" key="4">
    <source>
        <dbReference type="Proteomes" id="UP000094892"/>
    </source>
</evidence>
<dbReference type="Pfam" id="PF01368">
    <property type="entry name" value="DHH"/>
    <property type="match status" value="1"/>
</dbReference>
<dbReference type="InterPro" id="IPR003156">
    <property type="entry name" value="DHHA1_dom"/>
</dbReference>
<dbReference type="Gene3D" id="3.10.310.30">
    <property type="match status" value="1"/>
</dbReference>
<organism evidence="3 4">
    <name type="scientific">Lactiplantibacillus plantarum</name>
    <name type="common">Lactobacillus plantarum</name>
    <dbReference type="NCBI Taxonomy" id="1590"/>
    <lineage>
        <taxon>Bacteria</taxon>
        <taxon>Bacillati</taxon>
        <taxon>Bacillota</taxon>
        <taxon>Bacilli</taxon>
        <taxon>Lactobacillales</taxon>
        <taxon>Lactobacillaceae</taxon>
        <taxon>Lactiplantibacillus</taxon>
    </lineage>
</organism>
<sequence length="325" mass="35206">MSVWLLQMKTNAIITDITKSIVKMDRILVYRHTNPDPDAIGAQFGLVALLKAAYPEKLVVAMAPVPGHLAWIDTTDEQLVTPQATDLVIAVDCANHERLAGELPTGAFVIKIDHHPNHDPYGQLNWVDETYSSCSEMIYELAQAGCFTVTAAVATKLYAGIIGDTVRFSTPETSTRTLKIASALAATDIDIATISHHEMDLTPALSKLYGYVLSEQTIEPSGLAHVVLPQRIFSDLSLEYGDEDALVLLPGNLTTVKVWLFFIETPQGQYRVHFRSKAINVNAVAKAFNGGGHPLASGAFVPDLVTVGQVIEQMQAQVLAATAVD</sequence>
<dbReference type="Pfam" id="PF02272">
    <property type="entry name" value="DHHA1"/>
    <property type="match status" value="1"/>
</dbReference>
<dbReference type="SUPFAM" id="SSF64182">
    <property type="entry name" value="DHH phosphoesterases"/>
    <property type="match status" value="1"/>
</dbReference>
<evidence type="ECO:0000259" key="2">
    <source>
        <dbReference type="Pfam" id="PF02272"/>
    </source>
</evidence>
<proteinExistence type="predicted"/>
<name>A0A1E3KRG9_LACPN</name>
<dbReference type="Gene3D" id="3.90.1640.10">
    <property type="entry name" value="inorganic pyrophosphatase (n-terminal core)"/>
    <property type="match status" value="1"/>
</dbReference>
<dbReference type="PANTHER" id="PTHR47618">
    <property type="entry name" value="BIFUNCTIONAL OLIGORIBONUCLEASE AND PAP PHOSPHATASE NRNA"/>
    <property type="match status" value="1"/>
</dbReference>
<gene>
    <name evidence="3" type="ORF">LPJSA22_01356</name>
</gene>
<dbReference type="InterPro" id="IPR051319">
    <property type="entry name" value="Oligoribo/pAp-PDE_c-di-AMP_PDE"/>
</dbReference>
<accession>A0A1E3KRG9</accession>
<feature type="domain" description="DDH" evidence="1">
    <location>
        <begin position="26"/>
        <end position="161"/>
    </location>
</feature>
<dbReference type="AlphaFoldDB" id="A0A1E3KRG9"/>
<reference evidence="3 4" key="1">
    <citation type="submission" date="2016-08" db="EMBL/GenBank/DDBJ databases">
        <title>Genome sequencing of Lactobacillus plantarum JSA22, isolated from fermented soybean paste.</title>
        <authorList>
            <person name="Choi H.S."/>
        </authorList>
    </citation>
    <scope>NUCLEOTIDE SEQUENCE [LARGE SCALE GENOMIC DNA]</scope>
    <source>
        <strain evidence="3 4">JSA22</strain>
    </source>
</reference>
<dbReference type="InterPro" id="IPR001667">
    <property type="entry name" value="DDH_dom"/>
</dbReference>
<dbReference type="EMBL" id="MCOL01000001">
    <property type="protein sequence ID" value="ODO61380.1"/>
    <property type="molecule type" value="Genomic_DNA"/>
</dbReference>
<evidence type="ECO:0000259" key="1">
    <source>
        <dbReference type="Pfam" id="PF01368"/>
    </source>
</evidence>
<dbReference type="PANTHER" id="PTHR47618:SF1">
    <property type="entry name" value="BIFUNCTIONAL OLIGORIBONUCLEASE AND PAP PHOSPHATASE NRNA"/>
    <property type="match status" value="1"/>
</dbReference>
<dbReference type="PATRIC" id="fig|1590.306.peg.1354"/>
<feature type="domain" description="DHHA1" evidence="2">
    <location>
        <begin position="254"/>
        <end position="315"/>
    </location>
</feature>
<dbReference type="InterPro" id="IPR038763">
    <property type="entry name" value="DHH_sf"/>
</dbReference>
<dbReference type="Proteomes" id="UP000094892">
    <property type="component" value="Unassembled WGS sequence"/>
</dbReference>
<protein>
    <submittedName>
        <fullName evidence="3">Bifunctional oligoribonuclease and PAP phosphatase NrnA</fullName>
    </submittedName>
</protein>